<accession>A0A285CS13</accession>
<organism evidence="2 3">
    <name type="scientific">Bacillus oleivorans</name>
    <dbReference type="NCBI Taxonomy" id="1448271"/>
    <lineage>
        <taxon>Bacteria</taxon>
        <taxon>Bacillati</taxon>
        <taxon>Bacillota</taxon>
        <taxon>Bacilli</taxon>
        <taxon>Bacillales</taxon>
        <taxon>Bacillaceae</taxon>
        <taxon>Bacillus</taxon>
    </lineage>
</organism>
<proteinExistence type="predicted"/>
<keyword evidence="1" id="KW-0472">Membrane</keyword>
<keyword evidence="1" id="KW-0812">Transmembrane</keyword>
<feature type="transmembrane region" description="Helical" evidence="1">
    <location>
        <begin position="6"/>
        <end position="23"/>
    </location>
</feature>
<reference evidence="2 3" key="1">
    <citation type="submission" date="2017-08" db="EMBL/GenBank/DDBJ databases">
        <authorList>
            <person name="de Groot N.N."/>
        </authorList>
    </citation>
    <scope>NUCLEOTIDE SEQUENCE [LARGE SCALE GENOMIC DNA]</scope>
    <source>
        <strain evidence="2 3">JC228</strain>
    </source>
</reference>
<keyword evidence="3" id="KW-1185">Reference proteome</keyword>
<dbReference type="OrthoDB" id="1683460at2"/>
<dbReference type="EMBL" id="OAOP01000004">
    <property type="protein sequence ID" value="SNX70341.1"/>
    <property type="molecule type" value="Genomic_DNA"/>
</dbReference>
<gene>
    <name evidence="2" type="ORF">SAMN05877753_10464</name>
</gene>
<feature type="transmembrane region" description="Helical" evidence="1">
    <location>
        <begin position="94"/>
        <end position="112"/>
    </location>
</feature>
<name>A0A285CS13_9BACI</name>
<dbReference type="AlphaFoldDB" id="A0A285CS13"/>
<feature type="transmembrane region" description="Helical" evidence="1">
    <location>
        <begin position="124"/>
        <end position="144"/>
    </location>
</feature>
<evidence type="ECO:0000313" key="2">
    <source>
        <dbReference type="EMBL" id="SNX70341.1"/>
    </source>
</evidence>
<dbReference type="InterPro" id="IPR048147">
    <property type="entry name" value="CBO0543-like"/>
</dbReference>
<evidence type="ECO:0000313" key="3">
    <source>
        <dbReference type="Proteomes" id="UP000219546"/>
    </source>
</evidence>
<evidence type="ECO:0000256" key="1">
    <source>
        <dbReference type="SAM" id="Phobius"/>
    </source>
</evidence>
<sequence>MEKKLLSSLTSVCMVAFPFLFRGSKMRENLIIFFAKGVLSTLIDAYVVGNKRISYPCRPFPKTFKTNIIFDMLFFPLLSVVWVKISSNDKLGMIILKSLIFSVPMSLAQWLFERYTGLFEWKKWSPLHTFASVSFTLFTIRGLVALTRCLDKLKNGQVY</sequence>
<feature type="transmembrane region" description="Helical" evidence="1">
    <location>
        <begin position="68"/>
        <end position="85"/>
    </location>
</feature>
<feature type="transmembrane region" description="Helical" evidence="1">
    <location>
        <begin position="30"/>
        <end position="48"/>
    </location>
</feature>
<dbReference type="NCBIfam" id="NF041644">
    <property type="entry name" value="CBO0543_fam"/>
    <property type="match status" value="1"/>
</dbReference>
<keyword evidence="1" id="KW-1133">Transmembrane helix</keyword>
<dbReference type="Proteomes" id="UP000219546">
    <property type="component" value="Unassembled WGS sequence"/>
</dbReference>
<protein>
    <submittedName>
        <fullName evidence="2">Uncharacterized protein</fullName>
    </submittedName>
</protein>